<evidence type="ECO:0000256" key="2">
    <source>
        <dbReference type="ARBA" id="ARBA00022771"/>
    </source>
</evidence>
<feature type="chain" id="PRO_5025681399" description="Zinc finger PHD-type domain-containing protein" evidence="4">
    <location>
        <begin position="23"/>
        <end position="327"/>
    </location>
</feature>
<organism evidence="6 7">
    <name type="scientific">Athene cunicularia</name>
    <name type="common">Burrowing owl</name>
    <name type="synonym">Speotyto cunicularia</name>
    <dbReference type="NCBI Taxonomy" id="194338"/>
    <lineage>
        <taxon>Eukaryota</taxon>
        <taxon>Metazoa</taxon>
        <taxon>Chordata</taxon>
        <taxon>Craniata</taxon>
        <taxon>Vertebrata</taxon>
        <taxon>Euteleostomi</taxon>
        <taxon>Archelosauria</taxon>
        <taxon>Archosauria</taxon>
        <taxon>Dinosauria</taxon>
        <taxon>Saurischia</taxon>
        <taxon>Theropoda</taxon>
        <taxon>Coelurosauria</taxon>
        <taxon>Aves</taxon>
        <taxon>Neognathae</taxon>
        <taxon>Neoaves</taxon>
        <taxon>Telluraves</taxon>
        <taxon>Strigiformes</taxon>
        <taxon>Strigidae</taxon>
        <taxon>Athene</taxon>
    </lineage>
</organism>
<evidence type="ECO:0000256" key="3">
    <source>
        <dbReference type="ARBA" id="ARBA00022833"/>
    </source>
</evidence>
<dbReference type="Proteomes" id="UP000472269">
    <property type="component" value="Unplaced"/>
</dbReference>
<dbReference type="SMART" id="SM00249">
    <property type="entry name" value="PHD"/>
    <property type="match status" value="2"/>
</dbReference>
<proteinExistence type="predicted"/>
<dbReference type="OMA" id="CESCAGQ"/>
<dbReference type="Pfam" id="PF26054">
    <property type="entry name" value="PHD_G2E3"/>
    <property type="match status" value="1"/>
</dbReference>
<protein>
    <recommendedName>
        <fullName evidence="5">Zinc finger PHD-type domain-containing protein</fullName>
    </recommendedName>
</protein>
<feature type="domain" description="Zinc finger PHD-type" evidence="5">
    <location>
        <begin position="81"/>
        <end position="129"/>
    </location>
</feature>
<dbReference type="GO" id="GO:0005634">
    <property type="term" value="C:nucleus"/>
    <property type="evidence" value="ECO:0007669"/>
    <property type="project" value="TreeGrafter"/>
</dbReference>
<evidence type="ECO:0000259" key="5">
    <source>
        <dbReference type="SMART" id="SM00249"/>
    </source>
</evidence>
<dbReference type="Gene3D" id="3.30.40.10">
    <property type="entry name" value="Zinc/RING finger domain, C3HC4 (zinc finger)"/>
    <property type="match status" value="2"/>
</dbReference>
<dbReference type="InterPro" id="IPR011011">
    <property type="entry name" value="Znf_FYVE_PHD"/>
</dbReference>
<keyword evidence="3" id="KW-0862">Zinc</keyword>
<dbReference type="AlphaFoldDB" id="A0A663N302"/>
<evidence type="ECO:0000313" key="6">
    <source>
        <dbReference type="Ensembl" id="ENSACUP00000017968.1"/>
    </source>
</evidence>
<dbReference type="InterPro" id="IPR001965">
    <property type="entry name" value="Znf_PHD"/>
</dbReference>
<keyword evidence="2" id="KW-0863">Zinc-finger</keyword>
<evidence type="ECO:0000256" key="4">
    <source>
        <dbReference type="SAM" id="SignalP"/>
    </source>
</evidence>
<evidence type="ECO:0000256" key="1">
    <source>
        <dbReference type="ARBA" id="ARBA00022723"/>
    </source>
</evidence>
<dbReference type="PANTHER" id="PTHR12420">
    <property type="entry name" value="PHD FINGER PROTEIN"/>
    <property type="match status" value="1"/>
</dbReference>
<sequence>CSFPPVFALSPTACMLCGRVAADPEVCGRKIEQEYYCPGAPGGSVGCIPAAATSCALPGGVGLDGEALRLPLTGLLCSFQRCFVCGKNGAAITCCREGCDRSFHLPCAIDGECITQYFPPHRSFCREHRPEQQVEALPEENTNCLICLEPVGDRKSFQTLVCPACKHAWFHRGCVQVGAIPLPPGHSRNNHDFNFDMLVMGIRVPVRLVSCQLTAQEAASSVPCPALPLQSCLSAVPPWELLLCISCTAEGTHRRCSNVSTNTIIWECESCAGQGNGKRQSTSMPLGWGQGPDKAWQQVPRLGLAEPLCPKRARVTALASPLWPLCP</sequence>
<keyword evidence="7" id="KW-1185">Reference proteome</keyword>
<dbReference type="Pfam" id="PF13771">
    <property type="entry name" value="zf-HC5HC2H"/>
    <property type="match status" value="1"/>
</dbReference>
<name>A0A663N302_ATHCN</name>
<dbReference type="SUPFAM" id="SSF57903">
    <property type="entry name" value="FYVE/PHD zinc finger"/>
    <property type="match status" value="1"/>
</dbReference>
<keyword evidence="1" id="KW-0479">Metal-binding</keyword>
<dbReference type="InterPro" id="IPR051188">
    <property type="entry name" value="PHD-type_Zinc_Finger"/>
</dbReference>
<dbReference type="InterPro" id="IPR059102">
    <property type="entry name" value="PHD_PHF7/G2E3-like"/>
</dbReference>
<keyword evidence="4" id="KW-0732">Signal</keyword>
<dbReference type="PANTHER" id="PTHR12420:SF47">
    <property type="entry name" value="PHD FINGER PROTEIN 7"/>
    <property type="match status" value="1"/>
</dbReference>
<dbReference type="InterPro" id="IPR013083">
    <property type="entry name" value="Znf_RING/FYVE/PHD"/>
</dbReference>
<reference evidence="6" key="1">
    <citation type="submission" date="2025-08" db="UniProtKB">
        <authorList>
            <consortium name="Ensembl"/>
        </authorList>
    </citation>
    <scope>IDENTIFICATION</scope>
</reference>
<accession>A0A663N302</accession>
<dbReference type="GO" id="GO:0008270">
    <property type="term" value="F:zinc ion binding"/>
    <property type="evidence" value="ECO:0007669"/>
    <property type="project" value="UniProtKB-KW"/>
</dbReference>
<evidence type="ECO:0000313" key="7">
    <source>
        <dbReference type="Proteomes" id="UP000472269"/>
    </source>
</evidence>
<dbReference type="Ensembl" id="ENSACUT00000019164.1">
    <property type="protein sequence ID" value="ENSACUP00000017968.1"/>
    <property type="gene ID" value="ENSACUG00000012062.1"/>
</dbReference>
<reference evidence="6" key="2">
    <citation type="submission" date="2025-09" db="UniProtKB">
        <authorList>
            <consortium name="Ensembl"/>
        </authorList>
    </citation>
    <scope>IDENTIFICATION</scope>
</reference>
<feature type="domain" description="Zinc finger PHD-type" evidence="5">
    <location>
        <begin position="143"/>
        <end position="192"/>
    </location>
</feature>
<feature type="signal peptide" evidence="4">
    <location>
        <begin position="1"/>
        <end position="22"/>
    </location>
</feature>